<proteinExistence type="predicted"/>
<dbReference type="EMBL" id="JANQDX010000009">
    <property type="protein sequence ID" value="KAL0918988.1"/>
    <property type="molecule type" value="Genomic_DNA"/>
</dbReference>
<gene>
    <name evidence="1" type="ORF">M5K25_011047</name>
</gene>
<organism evidence="1 2">
    <name type="scientific">Dendrobium thyrsiflorum</name>
    <name type="common">Pinecone-like raceme dendrobium</name>
    <name type="synonym">Orchid</name>
    <dbReference type="NCBI Taxonomy" id="117978"/>
    <lineage>
        <taxon>Eukaryota</taxon>
        <taxon>Viridiplantae</taxon>
        <taxon>Streptophyta</taxon>
        <taxon>Embryophyta</taxon>
        <taxon>Tracheophyta</taxon>
        <taxon>Spermatophyta</taxon>
        <taxon>Magnoliopsida</taxon>
        <taxon>Liliopsida</taxon>
        <taxon>Asparagales</taxon>
        <taxon>Orchidaceae</taxon>
        <taxon>Epidendroideae</taxon>
        <taxon>Malaxideae</taxon>
        <taxon>Dendrobiinae</taxon>
        <taxon>Dendrobium</taxon>
    </lineage>
</organism>
<sequence>MFKNSWHPPPPRWIKLNVDASPLQNNQAGIAEVIRDHKGIFIMDFGKKLILWDSPLLELLAAVAIKDELNDWMFDYQGLISEGDNVNIMKKLQRSVEKIRWICKDILANYLSSLYGFNKFLFHFVSRDCNKGQFLMGDESTLSASKDEIVIPGHYHEIRIGSDFKFFDILQKREQIKPLRIEVSYEVGLEHEYKEEVAAFHEVDYEAESQTEGAIFLELEE</sequence>
<comment type="caution">
    <text evidence="1">The sequence shown here is derived from an EMBL/GenBank/DDBJ whole genome shotgun (WGS) entry which is preliminary data.</text>
</comment>
<evidence type="ECO:0000313" key="1">
    <source>
        <dbReference type="EMBL" id="KAL0918988.1"/>
    </source>
</evidence>
<dbReference type="PANTHER" id="PTHR47723:SF19">
    <property type="entry name" value="POLYNUCLEOTIDYL TRANSFERASE, RIBONUCLEASE H-LIKE SUPERFAMILY PROTEIN"/>
    <property type="match status" value="1"/>
</dbReference>
<dbReference type="Proteomes" id="UP001552299">
    <property type="component" value="Unassembled WGS sequence"/>
</dbReference>
<keyword evidence="2" id="KW-1185">Reference proteome</keyword>
<accession>A0ABD0V918</accession>
<name>A0ABD0V918_DENTH</name>
<evidence type="ECO:0000313" key="2">
    <source>
        <dbReference type="Proteomes" id="UP001552299"/>
    </source>
</evidence>
<reference evidence="1 2" key="1">
    <citation type="journal article" date="2024" name="Plant Biotechnol. J.">
        <title>Dendrobium thyrsiflorum genome and its molecular insights into genes involved in important horticultural traits.</title>
        <authorList>
            <person name="Chen B."/>
            <person name="Wang J.Y."/>
            <person name="Zheng P.J."/>
            <person name="Li K.L."/>
            <person name="Liang Y.M."/>
            <person name="Chen X.F."/>
            <person name="Zhang C."/>
            <person name="Zhao X."/>
            <person name="He X."/>
            <person name="Zhang G.Q."/>
            <person name="Liu Z.J."/>
            <person name="Xu Q."/>
        </authorList>
    </citation>
    <scope>NUCLEOTIDE SEQUENCE [LARGE SCALE GENOMIC DNA]</scope>
    <source>
        <strain evidence="1">GZMU011</strain>
    </source>
</reference>
<protein>
    <submittedName>
        <fullName evidence="1">Uncharacterized protein</fullName>
    </submittedName>
</protein>
<dbReference type="PANTHER" id="PTHR47723">
    <property type="entry name" value="OS05G0353850 PROTEIN"/>
    <property type="match status" value="1"/>
</dbReference>
<dbReference type="AlphaFoldDB" id="A0ABD0V918"/>
<dbReference type="InterPro" id="IPR053151">
    <property type="entry name" value="RNase_H-like"/>
</dbReference>